<dbReference type="CDD" id="cd06223">
    <property type="entry name" value="PRTases_typeI"/>
    <property type="match status" value="1"/>
</dbReference>
<keyword evidence="10 16" id="KW-0479">Metal-binding</keyword>
<evidence type="ECO:0000256" key="1">
    <source>
        <dbReference type="ARBA" id="ARBA00001946"/>
    </source>
</evidence>
<proteinExistence type="inferred from homology"/>
<protein>
    <recommendedName>
        <fullName evidence="16">Hypoxanthine phosphoribosyltransferase</fullName>
        <ecNumber evidence="16">2.4.2.8</ecNumber>
    </recommendedName>
</protein>
<keyword evidence="13 16" id="KW-0460">Magnesium</keyword>
<evidence type="ECO:0000256" key="12">
    <source>
        <dbReference type="ARBA" id="ARBA00022741"/>
    </source>
</evidence>
<evidence type="ECO:0000256" key="11">
    <source>
        <dbReference type="ARBA" id="ARBA00022726"/>
    </source>
</evidence>
<evidence type="ECO:0000259" key="17">
    <source>
        <dbReference type="Pfam" id="PF00156"/>
    </source>
</evidence>
<dbReference type="EC" id="2.4.2.8" evidence="16"/>
<evidence type="ECO:0000256" key="3">
    <source>
        <dbReference type="ARBA" id="ARBA00004496"/>
    </source>
</evidence>
<evidence type="ECO:0000256" key="9">
    <source>
        <dbReference type="ARBA" id="ARBA00022679"/>
    </source>
</evidence>
<keyword evidence="7 16" id="KW-0963">Cytoplasm</keyword>
<reference evidence="18 19" key="1">
    <citation type="submission" date="2022-06" db="EMBL/GenBank/DDBJ databases">
        <title>Isolation of gut microbiota from human fecal samples.</title>
        <authorList>
            <person name="Pamer E.G."/>
            <person name="Barat B."/>
            <person name="Waligurski E."/>
            <person name="Medina S."/>
            <person name="Paddock L."/>
            <person name="Mostad J."/>
        </authorList>
    </citation>
    <scope>NUCLEOTIDE SEQUENCE [LARGE SCALE GENOMIC DNA]</scope>
    <source>
        <strain evidence="18 19">DFI.9.73</strain>
    </source>
</reference>
<evidence type="ECO:0000256" key="15">
    <source>
        <dbReference type="ARBA" id="ARBA00049402"/>
    </source>
</evidence>
<dbReference type="InterPro" id="IPR029057">
    <property type="entry name" value="PRTase-like"/>
</dbReference>
<dbReference type="InterPro" id="IPR005904">
    <property type="entry name" value="Hxn_phspho_trans"/>
</dbReference>
<gene>
    <name evidence="18" type="primary">hpt</name>
    <name evidence="18" type="ORF">NE695_06840</name>
</gene>
<name>A0ABT1RY87_9FIRM</name>
<evidence type="ECO:0000256" key="2">
    <source>
        <dbReference type="ARBA" id="ARBA00002049"/>
    </source>
</evidence>
<organism evidence="18 19">
    <name type="scientific">Neglectibacter timonensis</name>
    <dbReference type="NCBI Taxonomy" id="1776382"/>
    <lineage>
        <taxon>Bacteria</taxon>
        <taxon>Bacillati</taxon>
        <taxon>Bacillota</taxon>
        <taxon>Clostridia</taxon>
        <taxon>Eubacteriales</taxon>
        <taxon>Oscillospiraceae</taxon>
        <taxon>Neglectibacter</taxon>
    </lineage>
</organism>
<accession>A0ABT1RY87</accession>
<evidence type="ECO:0000313" key="18">
    <source>
        <dbReference type="EMBL" id="MCQ4839626.1"/>
    </source>
</evidence>
<dbReference type="RefSeq" id="WP_082942038.1">
    <property type="nucleotide sequence ID" value="NZ_CABKVV010000010.1"/>
</dbReference>
<comment type="cofactor">
    <cofactor evidence="1 16">
        <name>Mg(2+)</name>
        <dbReference type="ChEBI" id="CHEBI:18420"/>
    </cofactor>
</comment>
<keyword evidence="12 16" id="KW-0547">Nucleotide-binding</keyword>
<comment type="function">
    <text evidence="2">Purine salvage pathway enzyme that catalyzes the transfer of the ribosyl-5-phosphate group from 5-phospho-alpha-D-ribose 1-diphosphate (PRPP) to the N9 position of the 6-oxopurines hypoxanthine and guanine to form the corresponding ribonucleotides IMP (inosine 5'-monophosphate) and GMP (guanosine 5'-monophosphate), with the release of PPi.</text>
</comment>
<dbReference type="Proteomes" id="UP001524473">
    <property type="component" value="Unassembled WGS sequence"/>
</dbReference>
<keyword evidence="11 16" id="KW-0660">Purine salvage</keyword>
<dbReference type="PANTHER" id="PTHR43340">
    <property type="entry name" value="HYPOXANTHINE-GUANINE PHOSPHORIBOSYLTRANSFERASE"/>
    <property type="match status" value="1"/>
</dbReference>
<evidence type="ECO:0000256" key="10">
    <source>
        <dbReference type="ARBA" id="ARBA00022723"/>
    </source>
</evidence>
<evidence type="ECO:0000313" key="19">
    <source>
        <dbReference type="Proteomes" id="UP001524473"/>
    </source>
</evidence>
<sequence length="183" mass="20481">MMQDIEEVLFTERQIAVIVERIGKEISRDYRGKNLLLVSVLKGSVVFMADLMRSIDIPARIDFMATSSYGSGVKTSGVVKIVKDLDIELEGYDIVIVEDILDSGKTLSYLLDILQSRGPRSIRICTLFDKPERREVDVQATYTGAEIPDAFIVGYGLDYDEKYRNLPFVGILKPSVYETAGAD</sequence>
<comment type="catalytic activity">
    <reaction evidence="15">
        <text>IMP + diphosphate = hypoxanthine + 5-phospho-alpha-D-ribose 1-diphosphate</text>
        <dbReference type="Rhea" id="RHEA:17973"/>
        <dbReference type="ChEBI" id="CHEBI:17368"/>
        <dbReference type="ChEBI" id="CHEBI:33019"/>
        <dbReference type="ChEBI" id="CHEBI:58017"/>
        <dbReference type="ChEBI" id="CHEBI:58053"/>
        <dbReference type="EC" id="2.4.2.8"/>
    </reaction>
    <physiologicalReaction direction="right-to-left" evidence="15">
        <dbReference type="Rhea" id="RHEA:17975"/>
    </physiologicalReaction>
</comment>
<evidence type="ECO:0000256" key="16">
    <source>
        <dbReference type="RuleBase" id="RU364099"/>
    </source>
</evidence>
<dbReference type="EMBL" id="JANFZH010000012">
    <property type="protein sequence ID" value="MCQ4839626.1"/>
    <property type="molecule type" value="Genomic_DNA"/>
</dbReference>
<comment type="catalytic activity">
    <reaction evidence="14">
        <text>GMP + diphosphate = guanine + 5-phospho-alpha-D-ribose 1-diphosphate</text>
        <dbReference type="Rhea" id="RHEA:25424"/>
        <dbReference type="ChEBI" id="CHEBI:16235"/>
        <dbReference type="ChEBI" id="CHEBI:33019"/>
        <dbReference type="ChEBI" id="CHEBI:58017"/>
        <dbReference type="ChEBI" id="CHEBI:58115"/>
        <dbReference type="EC" id="2.4.2.8"/>
    </reaction>
    <physiologicalReaction direction="right-to-left" evidence="14">
        <dbReference type="Rhea" id="RHEA:25426"/>
    </physiologicalReaction>
</comment>
<evidence type="ECO:0000256" key="14">
    <source>
        <dbReference type="ARBA" id="ARBA00048811"/>
    </source>
</evidence>
<keyword evidence="8 16" id="KW-0328">Glycosyltransferase</keyword>
<comment type="subcellular location">
    <subcellularLocation>
        <location evidence="3 16">Cytoplasm</location>
    </subcellularLocation>
</comment>
<dbReference type="GO" id="GO:0016757">
    <property type="term" value="F:glycosyltransferase activity"/>
    <property type="evidence" value="ECO:0007669"/>
    <property type="project" value="UniProtKB-KW"/>
</dbReference>
<dbReference type="SUPFAM" id="SSF53271">
    <property type="entry name" value="PRTase-like"/>
    <property type="match status" value="1"/>
</dbReference>
<dbReference type="NCBIfam" id="TIGR01203">
    <property type="entry name" value="HGPRTase"/>
    <property type="match status" value="1"/>
</dbReference>
<comment type="pathway">
    <text evidence="5">Purine metabolism; GMP biosynthesis via salvage pathway; GMP from guanine: step 1/1.</text>
</comment>
<comment type="caution">
    <text evidence="18">The sequence shown here is derived from an EMBL/GenBank/DDBJ whole genome shotgun (WGS) entry which is preliminary data.</text>
</comment>
<evidence type="ECO:0000256" key="8">
    <source>
        <dbReference type="ARBA" id="ARBA00022676"/>
    </source>
</evidence>
<comment type="pathway">
    <text evidence="4 16">Purine metabolism; IMP biosynthesis via salvage pathway; IMP from hypoxanthine: step 1/1.</text>
</comment>
<evidence type="ECO:0000256" key="5">
    <source>
        <dbReference type="ARBA" id="ARBA00004676"/>
    </source>
</evidence>
<keyword evidence="19" id="KW-1185">Reference proteome</keyword>
<dbReference type="InterPro" id="IPR050408">
    <property type="entry name" value="HGPRT"/>
</dbReference>
<evidence type="ECO:0000256" key="13">
    <source>
        <dbReference type="ARBA" id="ARBA00022842"/>
    </source>
</evidence>
<evidence type="ECO:0000256" key="7">
    <source>
        <dbReference type="ARBA" id="ARBA00022490"/>
    </source>
</evidence>
<dbReference type="GeneID" id="90531334"/>
<keyword evidence="9 16" id="KW-0808">Transferase</keyword>
<dbReference type="Gene3D" id="3.40.50.2020">
    <property type="match status" value="1"/>
</dbReference>
<dbReference type="InterPro" id="IPR000836">
    <property type="entry name" value="PRTase_dom"/>
</dbReference>
<feature type="domain" description="Phosphoribosyltransferase" evidence="17">
    <location>
        <begin position="12"/>
        <end position="159"/>
    </location>
</feature>
<comment type="similarity">
    <text evidence="6 16">Belongs to the purine/pyrimidine phosphoribosyltransferase family.</text>
</comment>
<dbReference type="Pfam" id="PF00156">
    <property type="entry name" value="Pribosyltran"/>
    <property type="match status" value="1"/>
</dbReference>
<dbReference type="PANTHER" id="PTHR43340:SF1">
    <property type="entry name" value="HYPOXANTHINE PHOSPHORIBOSYLTRANSFERASE"/>
    <property type="match status" value="1"/>
</dbReference>
<evidence type="ECO:0000256" key="6">
    <source>
        <dbReference type="ARBA" id="ARBA00008391"/>
    </source>
</evidence>
<evidence type="ECO:0000256" key="4">
    <source>
        <dbReference type="ARBA" id="ARBA00004669"/>
    </source>
</evidence>